<dbReference type="Pfam" id="PF00060">
    <property type="entry name" value="Lig_chan"/>
    <property type="match status" value="1"/>
</dbReference>
<evidence type="ECO:0000256" key="7">
    <source>
        <dbReference type="ARBA" id="ARBA00023170"/>
    </source>
</evidence>
<dbReference type="Proteomes" id="UP001487740">
    <property type="component" value="Unassembled WGS sequence"/>
</dbReference>
<keyword evidence="3" id="KW-1003">Cell membrane</keyword>
<keyword evidence="4 9" id="KW-0812">Transmembrane</keyword>
<dbReference type="EMBL" id="JARAKH010000034">
    <property type="protein sequence ID" value="KAK8384551.1"/>
    <property type="molecule type" value="Genomic_DNA"/>
</dbReference>
<dbReference type="Gene3D" id="1.10.287.70">
    <property type="match status" value="1"/>
</dbReference>
<keyword evidence="6 9" id="KW-0472">Membrane</keyword>
<evidence type="ECO:0000256" key="6">
    <source>
        <dbReference type="ARBA" id="ARBA00023136"/>
    </source>
</evidence>
<evidence type="ECO:0000256" key="2">
    <source>
        <dbReference type="ARBA" id="ARBA00008685"/>
    </source>
</evidence>
<dbReference type="SUPFAM" id="SSF53850">
    <property type="entry name" value="Periplasmic binding protein-like II"/>
    <property type="match status" value="1"/>
</dbReference>
<organism evidence="11 12">
    <name type="scientific">Scylla paramamosain</name>
    <name type="common">Mud crab</name>
    <dbReference type="NCBI Taxonomy" id="85552"/>
    <lineage>
        <taxon>Eukaryota</taxon>
        <taxon>Metazoa</taxon>
        <taxon>Ecdysozoa</taxon>
        <taxon>Arthropoda</taxon>
        <taxon>Crustacea</taxon>
        <taxon>Multicrustacea</taxon>
        <taxon>Malacostraca</taxon>
        <taxon>Eumalacostraca</taxon>
        <taxon>Eucarida</taxon>
        <taxon>Decapoda</taxon>
        <taxon>Pleocyemata</taxon>
        <taxon>Brachyura</taxon>
        <taxon>Eubrachyura</taxon>
        <taxon>Portunoidea</taxon>
        <taxon>Portunidae</taxon>
        <taxon>Portuninae</taxon>
        <taxon>Scylla</taxon>
    </lineage>
</organism>
<feature type="domain" description="Ionotropic glutamate receptor C-terminal" evidence="10">
    <location>
        <begin position="180"/>
        <end position="283"/>
    </location>
</feature>
<accession>A0AAW0TB02</accession>
<dbReference type="GO" id="GO:0005886">
    <property type="term" value="C:plasma membrane"/>
    <property type="evidence" value="ECO:0007669"/>
    <property type="project" value="UniProtKB-SubCell"/>
</dbReference>
<feature type="transmembrane region" description="Helical" evidence="9">
    <location>
        <begin position="238"/>
        <end position="257"/>
    </location>
</feature>
<dbReference type="AlphaFoldDB" id="A0AAW0TB02"/>
<evidence type="ECO:0000256" key="3">
    <source>
        <dbReference type="ARBA" id="ARBA00022475"/>
    </source>
</evidence>
<dbReference type="InterPro" id="IPR001320">
    <property type="entry name" value="Iontro_rcpt_C"/>
</dbReference>
<evidence type="ECO:0000256" key="8">
    <source>
        <dbReference type="ARBA" id="ARBA00023180"/>
    </source>
</evidence>
<name>A0AAW0TB02_SCYPA</name>
<evidence type="ECO:0000259" key="10">
    <source>
        <dbReference type="Pfam" id="PF00060"/>
    </source>
</evidence>
<dbReference type="InterPro" id="IPR052192">
    <property type="entry name" value="Insect_Ionotropic_Sensory_Rcpt"/>
</dbReference>
<dbReference type="GO" id="GO:0015276">
    <property type="term" value="F:ligand-gated monoatomic ion channel activity"/>
    <property type="evidence" value="ECO:0007669"/>
    <property type="project" value="InterPro"/>
</dbReference>
<evidence type="ECO:0000313" key="12">
    <source>
        <dbReference type="Proteomes" id="UP001487740"/>
    </source>
</evidence>
<proteinExistence type="inferred from homology"/>
<dbReference type="PANTHER" id="PTHR42643:SF24">
    <property type="entry name" value="IONOTROPIC RECEPTOR 60A"/>
    <property type="match status" value="1"/>
</dbReference>
<dbReference type="GO" id="GO:0050906">
    <property type="term" value="P:detection of stimulus involved in sensory perception"/>
    <property type="evidence" value="ECO:0007669"/>
    <property type="project" value="UniProtKB-ARBA"/>
</dbReference>
<dbReference type="PANTHER" id="PTHR42643">
    <property type="entry name" value="IONOTROPIC RECEPTOR 20A-RELATED"/>
    <property type="match status" value="1"/>
</dbReference>
<sequence>MFLNQQQDSSGNWFSAYSHLPYSPRGPQVVSAATWKHNALVQNASHFTTFPEKFSDFHGATINVAALPYAPYWDETVQEAEDGRPVKIYSGTDYQLLSVMCHYLNFKIYNIPTSSWQEIGQLVAERKAFMSPVHHVPVAQRLAMYDFSYGYEFGSIDFCAAVPSLSPKWHSLYYPLSDYVWLAVLAVLVIVPFSLFLANLLATWLISENRMSLGVSSHTVIATLLAQDLPVKPPNTHAIRALVAAWLLFAFIVGTVYRGNLTASLTLPKYPPRPETIADLVKTFDREAHVGWRSYVATIIASHFILADGSTEIYLGRESVSHTLTAWPLPHDAPFKRQVDTIMVAVLEGPLLLVLLGLVSASVVFTVELSVSCKPCPFSRHQAAMRARSKA</sequence>
<protein>
    <recommendedName>
        <fullName evidence="10">Ionotropic glutamate receptor C-terminal domain-containing protein</fullName>
    </recommendedName>
</protein>
<evidence type="ECO:0000256" key="9">
    <source>
        <dbReference type="SAM" id="Phobius"/>
    </source>
</evidence>
<gene>
    <name evidence="11" type="ORF">O3P69_014257</name>
</gene>
<keyword evidence="5 9" id="KW-1133">Transmembrane helix</keyword>
<keyword evidence="12" id="KW-1185">Reference proteome</keyword>
<keyword evidence="8" id="KW-0325">Glycoprotein</keyword>
<evidence type="ECO:0000313" key="11">
    <source>
        <dbReference type="EMBL" id="KAK8384551.1"/>
    </source>
</evidence>
<feature type="transmembrane region" description="Helical" evidence="9">
    <location>
        <begin position="342"/>
        <end position="367"/>
    </location>
</feature>
<reference evidence="11 12" key="1">
    <citation type="submission" date="2023-03" db="EMBL/GenBank/DDBJ databases">
        <title>High-quality genome of Scylla paramamosain provides insights in environmental adaptation.</title>
        <authorList>
            <person name="Zhang L."/>
        </authorList>
    </citation>
    <scope>NUCLEOTIDE SEQUENCE [LARGE SCALE GENOMIC DNA]</scope>
    <source>
        <strain evidence="11">LZ_2023a</strain>
        <tissue evidence="11">Muscle</tissue>
    </source>
</reference>
<comment type="similarity">
    <text evidence="2">Belongs to the glutamate-gated ion channel (TC 1.A.10.1) family.</text>
</comment>
<comment type="caution">
    <text evidence="11">The sequence shown here is derived from an EMBL/GenBank/DDBJ whole genome shotgun (WGS) entry which is preliminary data.</text>
</comment>
<evidence type="ECO:0000256" key="4">
    <source>
        <dbReference type="ARBA" id="ARBA00022692"/>
    </source>
</evidence>
<evidence type="ECO:0000256" key="5">
    <source>
        <dbReference type="ARBA" id="ARBA00022989"/>
    </source>
</evidence>
<feature type="transmembrane region" description="Helical" evidence="9">
    <location>
        <begin position="179"/>
        <end position="206"/>
    </location>
</feature>
<comment type="subcellular location">
    <subcellularLocation>
        <location evidence="1">Cell membrane</location>
        <topology evidence="1">Multi-pass membrane protein</topology>
    </subcellularLocation>
</comment>
<evidence type="ECO:0000256" key="1">
    <source>
        <dbReference type="ARBA" id="ARBA00004651"/>
    </source>
</evidence>
<keyword evidence="7" id="KW-0675">Receptor</keyword>